<dbReference type="AlphaFoldDB" id="A0AAW2JW84"/>
<feature type="region of interest" description="Disordered" evidence="1">
    <location>
        <begin position="411"/>
        <end position="463"/>
    </location>
</feature>
<gene>
    <name evidence="3" type="ORF">Sradi_6521800</name>
</gene>
<dbReference type="Gene3D" id="2.30.30.140">
    <property type="match status" value="1"/>
</dbReference>
<proteinExistence type="predicted"/>
<dbReference type="EMBL" id="JACGWJ010000031">
    <property type="protein sequence ID" value="KAL0298620.1"/>
    <property type="molecule type" value="Genomic_DNA"/>
</dbReference>
<name>A0AAW2JW84_SESRA</name>
<feature type="compositionally biased region" description="Basic residues" evidence="1">
    <location>
        <begin position="1135"/>
        <end position="1146"/>
    </location>
</feature>
<sequence>MEDEQGDVGRDSSGGVLESHLSGDLPSETLVENMGTESRVEESCEEGDGEEIMVEVVGSDVFVHGVSGQKEGDFGSGEAEDLEGHVWENRKESEGQNSSEAVDVANDGDGDKIGESELGFSESRDEKSCVVTEEVNIKFSESADVVGGEVSALPSRGPSVSGDEVWNPGIEPMVVSSSAATELVSVQTEEVTETTPMVTSEEETVEDKAVDENSAEVVTTEPLNQHVETVIEGEVGTAEKEEVLPSSDNSASHDHLGADAGTSRCETNAAHDVEVAPSEVSHNPKCEGPENVQVDGLVVVLEKNFAAESKDSILKANELASDVEDKNQGRLNDFDGTKVESNHEIEGVLHVSPEPINEKSLVSERVEAIGSVFDDVLDFKDESLNIDPPDLTTIGNDECLKIDEKSETDVVHQKHGFSNEPAQLADGDDTAEVKKDEGPNVEIQDDTEENQPNTMSSSCPGDEEIVQADSGVCRDQPVMATAVSEVVDQKVAITQAEVIDGDVSSERGQDIDSEISKQSLECQGIAEHPALDANAEDMHLSTEVACSKAETADVMMTEADVSGNIPVVHAEVGFDNVVEGCGPESKPEQAAVLITDASNYEVDKLDTINMMANEVSSTAAGSDITQVNISPDLTDKIEFHVPTANISLVDGGEVDKDSVFDMATFSDEVDDSREADDNSIKNNGFYSVEDHDSETKLMDVEEERESDRTYHGGKEVDSEFATQEPASETDKLRLSNEEKVKPASLLRMNQSGYLSPPENEGRFAVSDLVWGKVRSHPWWPGQIFDPADASEKAVKYYKKDSYLVAYFGDRTFAWNDASLLKPFGSQFSQIEKQSNSEAFQDAVSCALEEVSRRVELGLACSCVSKDAYNKIETQVVDNTGIREESSRRYGVDQSSQASNFEPDKLLEYIRDLAPRAAFGADRLDLVIAQAQLSAFCRFKGYRLPTEFPPAGELLENDAETEQVSDEMVASHKHKNTPKDGPQSRKERSLTELMGEREYSPEAEDADDLGKSVSMSSGNKRKAVDPLGNGSDKRVSIHAAKVSTPTSQTPKPSFKIGECIRRVASQLTGSTSLVKGNSDESVIDGSPKIYEHSDRRSVVVSAESFSNYSEEQLLHNTQNGAGNLQLVPFGAEKSVKPGRKPHSRKRFSSGNYPTTDTELDESIKRRKQESSPAELILNFARGTMYRQKSI</sequence>
<dbReference type="InterPro" id="IPR000313">
    <property type="entry name" value="PWWP_dom"/>
</dbReference>
<reference evidence="3" key="2">
    <citation type="journal article" date="2024" name="Plant">
        <title>Genomic evolution and insights into agronomic trait innovations of Sesamum species.</title>
        <authorList>
            <person name="Miao H."/>
            <person name="Wang L."/>
            <person name="Qu L."/>
            <person name="Liu H."/>
            <person name="Sun Y."/>
            <person name="Le M."/>
            <person name="Wang Q."/>
            <person name="Wei S."/>
            <person name="Zheng Y."/>
            <person name="Lin W."/>
            <person name="Duan Y."/>
            <person name="Cao H."/>
            <person name="Xiong S."/>
            <person name="Wang X."/>
            <person name="Wei L."/>
            <person name="Li C."/>
            <person name="Ma Q."/>
            <person name="Ju M."/>
            <person name="Zhao R."/>
            <person name="Li G."/>
            <person name="Mu C."/>
            <person name="Tian Q."/>
            <person name="Mei H."/>
            <person name="Zhang T."/>
            <person name="Gao T."/>
            <person name="Zhang H."/>
        </authorList>
    </citation>
    <scope>NUCLEOTIDE SEQUENCE</scope>
    <source>
        <strain evidence="3">G02</strain>
    </source>
</reference>
<dbReference type="Pfam" id="PF00855">
    <property type="entry name" value="PWWP"/>
    <property type="match status" value="1"/>
</dbReference>
<feature type="domain" description="PWWP" evidence="2">
    <location>
        <begin position="765"/>
        <end position="814"/>
    </location>
</feature>
<feature type="compositionally biased region" description="Basic and acidic residues" evidence="1">
    <location>
        <begin position="692"/>
        <end position="717"/>
    </location>
</feature>
<evidence type="ECO:0000256" key="1">
    <source>
        <dbReference type="SAM" id="MobiDB-lite"/>
    </source>
</evidence>
<organism evidence="3">
    <name type="scientific">Sesamum radiatum</name>
    <name type="common">Black benniseed</name>
    <dbReference type="NCBI Taxonomy" id="300843"/>
    <lineage>
        <taxon>Eukaryota</taxon>
        <taxon>Viridiplantae</taxon>
        <taxon>Streptophyta</taxon>
        <taxon>Embryophyta</taxon>
        <taxon>Tracheophyta</taxon>
        <taxon>Spermatophyta</taxon>
        <taxon>Magnoliopsida</taxon>
        <taxon>eudicotyledons</taxon>
        <taxon>Gunneridae</taxon>
        <taxon>Pentapetalae</taxon>
        <taxon>asterids</taxon>
        <taxon>lamiids</taxon>
        <taxon>Lamiales</taxon>
        <taxon>Pedaliaceae</taxon>
        <taxon>Sesamum</taxon>
    </lineage>
</organism>
<dbReference type="InterPro" id="IPR053063">
    <property type="entry name" value="PWWP_domain_containing_PDP"/>
</dbReference>
<feature type="region of interest" description="Disordered" evidence="1">
    <location>
        <begin position="240"/>
        <end position="260"/>
    </location>
</feature>
<evidence type="ECO:0000259" key="2">
    <source>
        <dbReference type="PROSITE" id="PS50812"/>
    </source>
</evidence>
<protein>
    <recommendedName>
        <fullName evidence="2">PWWP domain-containing protein</fullName>
    </recommendedName>
</protein>
<feature type="region of interest" description="Disordered" evidence="1">
    <location>
        <begin position="1"/>
        <end position="48"/>
    </location>
</feature>
<accession>A0AAW2JW84</accession>
<dbReference type="PANTHER" id="PTHR42851:SF4">
    <property type="entry name" value="PWWP DOMAIN-CONTAINING PROTEIN"/>
    <property type="match status" value="1"/>
</dbReference>
<feature type="region of interest" description="Disordered" evidence="1">
    <location>
        <begin position="692"/>
        <end position="735"/>
    </location>
</feature>
<dbReference type="CDD" id="cd05162">
    <property type="entry name" value="PWWP"/>
    <property type="match status" value="1"/>
</dbReference>
<dbReference type="SMART" id="SM00293">
    <property type="entry name" value="PWWP"/>
    <property type="match status" value="1"/>
</dbReference>
<feature type="region of interest" description="Disordered" evidence="1">
    <location>
        <begin position="1132"/>
        <end position="1173"/>
    </location>
</feature>
<evidence type="ECO:0000313" key="3">
    <source>
        <dbReference type="EMBL" id="KAL0298620.1"/>
    </source>
</evidence>
<feature type="region of interest" description="Disordered" evidence="1">
    <location>
        <begin position="89"/>
        <end position="127"/>
    </location>
</feature>
<comment type="caution">
    <text evidence="3">The sequence shown here is derived from an EMBL/GenBank/DDBJ whole genome shotgun (WGS) entry which is preliminary data.</text>
</comment>
<feature type="region of interest" description="Disordered" evidence="1">
    <location>
        <begin position="959"/>
        <end position="1031"/>
    </location>
</feature>
<reference evidence="3" key="1">
    <citation type="submission" date="2020-06" db="EMBL/GenBank/DDBJ databases">
        <authorList>
            <person name="Li T."/>
            <person name="Hu X."/>
            <person name="Zhang T."/>
            <person name="Song X."/>
            <person name="Zhang H."/>
            <person name="Dai N."/>
            <person name="Sheng W."/>
            <person name="Hou X."/>
            <person name="Wei L."/>
        </authorList>
    </citation>
    <scope>NUCLEOTIDE SEQUENCE</scope>
    <source>
        <strain evidence="3">G02</strain>
        <tissue evidence="3">Leaf</tissue>
    </source>
</reference>
<feature type="compositionally biased region" description="Polar residues" evidence="1">
    <location>
        <begin position="450"/>
        <end position="459"/>
    </location>
</feature>
<feature type="region of interest" description="Disordered" evidence="1">
    <location>
        <begin position="187"/>
        <end position="227"/>
    </location>
</feature>
<dbReference type="PROSITE" id="PS50812">
    <property type="entry name" value="PWWP"/>
    <property type="match status" value="1"/>
</dbReference>
<dbReference type="PANTHER" id="PTHR42851">
    <property type="entry name" value="ALDOLASE-RELATED"/>
    <property type="match status" value="1"/>
</dbReference>
<feature type="compositionally biased region" description="Basic and acidic residues" evidence="1">
    <location>
        <begin position="981"/>
        <end position="999"/>
    </location>
</feature>
<feature type="compositionally biased region" description="Low complexity" evidence="1">
    <location>
        <begin position="187"/>
        <end position="199"/>
    </location>
</feature>
<dbReference type="SUPFAM" id="SSF63748">
    <property type="entry name" value="Tudor/PWWP/MBT"/>
    <property type="match status" value="1"/>
</dbReference>